<evidence type="ECO:0000313" key="6">
    <source>
        <dbReference type="Proteomes" id="UP000743370"/>
    </source>
</evidence>
<sequence>MTAPISSLHLYLLNEGDGAFYGPKIDISVSDALSKKFQCATLQLNFQLPDRLRLEFSAEDEAKIERPVMIHRVILGSVEHMFVILLEHYKGKWPFWLSPLQAIVVWPSEVVVAKDENEVLVAIIVDQEATIAKLEKMVEKLQMFVAKKRQGVAHVGNSHSNKDYDMVVDDFGTNNSQEDYELVQ</sequence>
<dbReference type="PRINTS" id="PR01047">
    <property type="entry name" value="TRNASYNTHTHR"/>
</dbReference>
<gene>
    <name evidence="5" type="ORF">HKW66_Vig0188080</name>
</gene>
<dbReference type="GO" id="GO:0005524">
    <property type="term" value="F:ATP binding"/>
    <property type="evidence" value="ECO:0007669"/>
    <property type="project" value="InterPro"/>
</dbReference>
<dbReference type="GO" id="GO:0009507">
    <property type="term" value="C:chloroplast"/>
    <property type="evidence" value="ECO:0007669"/>
    <property type="project" value="TreeGrafter"/>
</dbReference>
<evidence type="ECO:0000256" key="2">
    <source>
        <dbReference type="ARBA" id="ARBA00022917"/>
    </source>
</evidence>
<dbReference type="Pfam" id="PF00587">
    <property type="entry name" value="tRNA-synt_2b"/>
    <property type="match status" value="1"/>
</dbReference>
<dbReference type="Gene3D" id="3.30.930.10">
    <property type="entry name" value="Bira Bifunctional Protein, Domain 2"/>
    <property type="match status" value="1"/>
</dbReference>
<keyword evidence="2" id="KW-0648">Protein biosynthesis</keyword>
<reference evidence="5 6" key="1">
    <citation type="submission" date="2020-05" db="EMBL/GenBank/DDBJ databases">
        <title>Vigna angularis (adzuki bean) Var. LongXiaoDou No. 4 denovo assembly.</title>
        <authorList>
            <person name="Xiang H."/>
        </authorList>
    </citation>
    <scope>NUCLEOTIDE SEQUENCE [LARGE SCALE GENOMIC DNA]</scope>
    <source>
        <tissue evidence="5">Leaf</tissue>
    </source>
</reference>
<accession>A0A8T0KVS0</accession>
<dbReference type="GO" id="GO:0006435">
    <property type="term" value="P:threonyl-tRNA aminoacylation"/>
    <property type="evidence" value="ECO:0007669"/>
    <property type="project" value="InterPro"/>
</dbReference>
<dbReference type="EMBL" id="JABFOF010000003">
    <property type="protein sequence ID" value="KAG2403521.1"/>
    <property type="molecule type" value="Genomic_DNA"/>
</dbReference>
<keyword evidence="5" id="KW-0436">Ligase</keyword>
<comment type="caution">
    <text evidence="5">The sequence shown here is derived from an EMBL/GenBank/DDBJ whole genome shotgun (WGS) entry which is preliminary data.</text>
</comment>
<dbReference type="GO" id="GO:0004829">
    <property type="term" value="F:threonine-tRNA ligase activity"/>
    <property type="evidence" value="ECO:0007669"/>
    <property type="project" value="InterPro"/>
</dbReference>
<dbReference type="InterPro" id="IPR002320">
    <property type="entry name" value="Thr-tRNA-ligase_IIa"/>
</dbReference>
<evidence type="ECO:0000256" key="1">
    <source>
        <dbReference type="ARBA" id="ARBA00008226"/>
    </source>
</evidence>
<evidence type="ECO:0000256" key="3">
    <source>
        <dbReference type="ARBA" id="ARBA00031900"/>
    </source>
</evidence>
<proteinExistence type="inferred from homology"/>
<dbReference type="InterPro" id="IPR002314">
    <property type="entry name" value="aa-tRNA-synt_IIb"/>
</dbReference>
<dbReference type="SUPFAM" id="SSF55681">
    <property type="entry name" value="Class II aaRS and biotin synthetases"/>
    <property type="match status" value="1"/>
</dbReference>
<dbReference type="InterPro" id="IPR045864">
    <property type="entry name" value="aa-tRNA-synth_II/BPL/LPL"/>
</dbReference>
<dbReference type="Proteomes" id="UP000743370">
    <property type="component" value="Unassembled WGS sequence"/>
</dbReference>
<dbReference type="GO" id="GO:0005739">
    <property type="term" value="C:mitochondrion"/>
    <property type="evidence" value="ECO:0007669"/>
    <property type="project" value="TreeGrafter"/>
</dbReference>
<feature type="domain" description="Aminoacyl-tRNA synthetase class II (G/ P/ S/T)" evidence="4">
    <location>
        <begin position="11"/>
        <end position="89"/>
    </location>
</feature>
<evidence type="ECO:0000313" key="5">
    <source>
        <dbReference type="EMBL" id="KAG2403521.1"/>
    </source>
</evidence>
<organism evidence="5 6">
    <name type="scientific">Phaseolus angularis</name>
    <name type="common">Azuki bean</name>
    <name type="synonym">Vigna angularis</name>
    <dbReference type="NCBI Taxonomy" id="3914"/>
    <lineage>
        <taxon>Eukaryota</taxon>
        <taxon>Viridiplantae</taxon>
        <taxon>Streptophyta</taxon>
        <taxon>Embryophyta</taxon>
        <taxon>Tracheophyta</taxon>
        <taxon>Spermatophyta</taxon>
        <taxon>Magnoliopsida</taxon>
        <taxon>eudicotyledons</taxon>
        <taxon>Gunneridae</taxon>
        <taxon>Pentapetalae</taxon>
        <taxon>rosids</taxon>
        <taxon>fabids</taxon>
        <taxon>Fabales</taxon>
        <taxon>Fabaceae</taxon>
        <taxon>Papilionoideae</taxon>
        <taxon>50 kb inversion clade</taxon>
        <taxon>NPAAA clade</taxon>
        <taxon>indigoferoid/millettioid clade</taxon>
        <taxon>Phaseoleae</taxon>
        <taxon>Vigna</taxon>
    </lineage>
</organism>
<protein>
    <recommendedName>
        <fullName evidence="3">Threonyl-tRNA synthetase</fullName>
    </recommendedName>
</protein>
<dbReference type="PANTHER" id="PTHR11451">
    <property type="entry name" value="THREONINE-TRNA LIGASE"/>
    <property type="match status" value="1"/>
</dbReference>
<dbReference type="PANTHER" id="PTHR11451:SF46">
    <property type="entry name" value="THREONINE--TRNA LIGASE"/>
    <property type="match status" value="1"/>
</dbReference>
<comment type="similarity">
    <text evidence="1">Belongs to the class-II aminoacyl-tRNA synthetase family.</text>
</comment>
<name>A0A8T0KVS0_PHAAN</name>
<evidence type="ECO:0000259" key="4">
    <source>
        <dbReference type="Pfam" id="PF00587"/>
    </source>
</evidence>
<dbReference type="AlphaFoldDB" id="A0A8T0KVS0"/>